<proteinExistence type="predicted"/>
<dbReference type="Proteomes" id="UP000537890">
    <property type="component" value="Unassembled WGS sequence"/>
</dbReference>
<dbReference type="InterPro" id="IPR007603">
    <property type="entry name" value="Choline_transptr-like"/>
</dbReference>
<dbReference type="Pfam" id="PF04515">
    <property type="entry name" value="Choline_transpo"/>
    <property type="match status" value="1"/>
</dbReference>
<name>A0A7Z0MNH1_9GAMM</name>
<sequence length="98" mass="11544">MLFWLINFCIALGQMVLAGAFASYYWTFYKPADLPMFPLTGSLWRSLRYHVIQIFLLKIIFFYNAVLIFFVSWSLTQKVIFLDSSQLTKHSLTLLLHL</sequence>
<feature type="transmembrane region" description="Helical" evidence="5">
    <location>
        <begin position="47"/>
        <end position="71"/>
    </location>
</feature>
<evidence type="ECO:0000256" key="1">
    <source>
        <dbReference type="ARBA" id="ARBA00004141"/>
    </source>
</evidence>
<protein>
    <submittedName>
        <fullName evidence="6">Uncharacterized protein</fullName>
    </submittedName>
</protein>
<gene>
    <name evidence="6" type="ORF">H0A75_04230</name>
</gene>
<dbReference type="GO" id="GO:0016020">
    <property type="term" value="C:membrane"/>
    <property type="evidence" value="ECO:0007669"/>
    <property type="project" value="UniProtKB-SubCell"/>
</dbReference>
<organism evidence="6 7">
    <name type="scientific">Candidatus Methanofishera endochildressiae</name>
    <dbReference type="NCBI Taxonomy" id="2738884"/>
    <lineage>
        <taxon>Bacteria</taxon>
        <taxon>Pseudomonadati</taxon>
        <taxon>Pseudomonadota</taxon>
        <taxon>Gammaproteobacteria</taxon>
        <taxon>Candidatus Methanofishera</taxon>
    </lineage>
</organism>
<feature type="transmembrane region" description="Helical" evidence="5">
    <location>
        <begin position="5"/>
        <end position="27"/>
    </location>
</feature>
<accession>A0A7Z0MNH1</accession>
<keyword evidence="4 5" id="KW-0472">Membrane</keyword>
<evidence type="ECO:0000313" key="6">
    <source>
        <dbReference type="EMBL" id="NYT46935.1"/>
    </source>
</evidence>
<evidence type="ECO:0000256" key="5">
    <source>
        <dbReference type="SAM" id="Phobius"/>
    </source>
</evidence>
<evidence type="ECO:0000313" key="7">
    <source>
        <dbReference type="Proteomes" id="UP000537890"/>
    </source>
</evidence>
<dbReference type="AlphaFoldDB" id="A0A7Z0MNH1"/>
<keyword evidence="2 5" id="KW-0812">Transmembrane</keyword>
<comment type="caution">
    <text evidence="6">The sequence shown here is derived from an EMBL/GenBank/DDBJ whole genome shotgun (WGS) entry which is preliminary data.</text>
</comment>
<reference evidence="6 7" key="1">
    <citation type="submission" date="2020-05" db="EMBL/GenBank/DDBJ databases">
        <title>Horizontal transmission and recombination maintain forever young bacterial symbiont genomes.</title>
        <authorList>
            <person name="Russell S.L."/>
            <person name="Pepper-Tunick E."/>
            <person name="Svedberg J."/>
            <person name="Byrne A."/>
            <person name="Ruelas Castillo J."/>
            <person name="Vollmers C."/>
            <person name="Beinart R.A."/>
            <person name="Corbett-Detig R."/>
        </authorList>
    </citation>
    <scope>NUCLEOTIDE SEQUENCE [LARGE SCALE GENOMIC DNA]</scope>
    <source>
        <strain evidence="6">4727-3</strain>
    </source>
</reference>
<evidence type="ECO:0000256" key="4">
    <source>
        <dbReference type="ARBA" id="ARBA00023136"/>
    </source>
</evidence>
<evidence type="ECO:0000256" key="3">
    <source>
        <dbReference type="ARBA" id="ARBA00022989"/>
    </source>
</evidence>
<comment type="subcellular location">
    <subcellularLocation>
        <location evidence="1">Membrane</location>
        <topology evidence="1">Multi-pass membrane protein</topology>
    </subcellularLocation>
</comment>
<keyword evidence="3 5" id="KW-1133">Transmembrane helix</keyword>
<dbReference type="GO" id="GO:0022857">
    <property type="term" value="F:transmembrane transporter activity"/>
    <property type="evidence" value="ECO:0007669"/>
    <property type="project" value="InterPro"/>
</dbReference>
<dbReference type="EMBL" id="JACCHS010000059">
    <property type="protein sequence ID" value="NYT46935.1"/>
    <property type="molecule type" value="Genomic_DNA"/>
</dbReference>
<evidence type="ECO:0000256" key="2">
    <source>
        <dbReference type="ARBA" id="ARBA00022692"/>
    </source>
</evidence>